<proteinExistence type="predicted"/>
<dbReference type="OrthoDB" id="7419852at2"/>
<protein>
    <recommendedName>
        <fullName evidence="7">Divinyl chlorophyllide a 8-vinyl-reductase, chloroplastic</fullName>
        <ecNumber evidence="6">1.3.1.75</ecNumber>
    </recommendedName>
</protein>
<evidence type="ECO:0000313" key="11">
    <source>
        <dbReference type="Proteomes" id="UP000318590"/>
    </source>
</evidence>
<reference evidence="10 11" key="1">
    <citation type="submission" date="2019-06" db="EMBL/GenBank/DDBJ databases">
        <title>Paenimaribius caenipelagi gen. nov., sp. nov., isolated from a tidal flat.</title>
        <authorList>
            <person name="Yoon J.-H."/>
        </authorList>
    </citation>
    <scope>NUCLEOTIDE SEQUENCE [LARGE SCALE GENOMIC DNA]</scope>
    <source>
        <strain evidence="10 11">JBTF-M29</strain>
    </source>
</reference>
<dbReference type="SUPFAM" id="SSF51735">
    <property type="entry name" value="NAD(P)-binding Rossmann-fold domains"/>
    <property type="match status" value="1"/>
</dbReference>
<sequence>MSEPREIAKIVLLGASGTIGTAVAREFAAEGYAVTCPVRRHCPELSTDVTQRIWDPEDPASLAAILSDQGPGAALISCLASRTGTPEEAWRIDHVATANAFRQAHAAGFAQGILLSAICVQEAELPFQQAKLAAEDALMQSGLDWAIIRPTAFFKSLSGQVERVRAGKPFLVFGDGRQTACKPISDGDLARYVRLCLEDPQMHGRILPVGGPGAALTPTDQVALLSDLLGRPVPVRRIPLSVLTAVTGTLSALARLFPALRPKADMGQIARFYATRSMLVQDPVNKGYSAEKTPSFGTETLADHYQSILKGNKTINLGSHTVFDRKPRRKRTPL</sequence>
<dbReference type="Gene3D" id="3.40.50.720">
    <property type="entry name" value="NAD(P)-binding Rossmann-like Domain"/>
    <property type="match status" value="1"/>
</dbReference>
<dbReference type="Pfam" id="PF13460">
    <property type="entry name" value="NAD_binding_10"/>
    <property type="match status" value="1"/>
</dbReference>
<evidence type="ECO:0000256" key="7">
    <source>
        <dbReference type="ARBA" id="ARBA00024089"/>
    </source>
</evidence>
<dbReference type="InterPro" id="IPR016040">
    <property type="entry name" value="NAD(P)-bd_dom"/>
</dbReference>
<keyword evidence="3" id="KW-0809">Transit peptide</keyword>
<dbReference type="EMBL" id="VFSV01000016">
    <property type="protein sequence ID" value="TRD19781.1"/>
    <property type="molecule type" value="Genomic_DNA"/>
</dbReference>
<dbReference type="GO" id="GO:0015995">
    <property type="term" value="P:chlorophyll biosynthetic process"/>
    <property type="evidence" value="ECO:0007669"/>
    <property type="project" value="UniProtKB-UniPathway"/>
</dbReference>
<dbReference type="EC" id="1.3.1.75" evidence="6"/>
<dbReference type="PANTHER" id="PTHR47378:SF1">
    <property type="entry name" value="DIVINYL CHLOROPHYLLIDE A 8-VINYL-REDUCTASE, CHLOROPLASTIC"/>
    <property type="match status" value="1"/>
</dbReference>
<evidence type="ECO:0000256" key="2">
    <source>
        <dbReference type="ARBA" id="ARBA00022857"/>
    </source>
</evidence>
<organism evidence="10 11">
    <name type="scientific">Palleronia caenipelagi</name>
    <dbReference type="NCBI Taxonomy" id="2489174"/>
    <lineage>
        <taxon>Bacteria</taxon>
        <taxon>Pseudomonadati</taxon>
        <taxon>Pseudomonadota</taxon>
        <taxon>Alphaproteobacteria</taxon>
        <taxon>Rhodobacterales</taxon>
        <taxon>Roseobacteraceae</taxon>
        <taxon>Palleronia</taxon>
    </lineage>
</organism>
<evidence type="ECO:0000256" key="4">
    <source>
        <dbReference type="ARBA" id="ARBA00023002"/>
    </source>
</evidence>
<dbReference type="PANTHER" id="PTHR47378">
    <property type="entry name" value="DIVINYL CHLOROPHYLLIDE A 8-VINYL-REDUCTASE, CHLOROPLASTIC"/>
    <property type="match status" value="1"/>
</dbReference>
<evidence type="ECO:0000256" key="1">
    <source>
        <dbReference type="ARBA" id="ARBA00005173"/>
    </source>
</evidence>
<dbReference type="AlphaFoldDB" id="A0A547Q053"/>
<dbReference type="Proteomes" id="UP000318590">
    <property type="component" value="Unassembled WGS sequence"/>
</dbReference>
<evidence type="ECO:0000256" key="6">
    <source>
        <dbReference type="ARBA" id="ARBA00024059"/>
    </source>
</evidence>
<keyword evidence="4" id="KW-0560">Oxidoreductase</keyword>
<comment type="catalytic activity">
    <reaction evidence="8">
        <text>protochlorophyllide a + NADP(+) = 3,8-divinyl protochlorophyllide a + NADPH + H(+)</text>
        <dbReference type="Rhea" id="RHEA:48884"/>
        <dbReference type="ChEBI" id="CHEBI:15378"/>
        <dbReference type="ChEBI" id="CHEBI:57783"/>
        <dbReference type="ChEBI" id="CHEBI:58349"/>
        <dbReference type="ChEBI" id="CHEBI:58632"/>
        <dbReference type="ChEBI" id="CHEBI:83350"/>
        <dbReference type="EC" id="1.3.1.75"/>
    </reaction>
</comment>
<evidence type="ECO:0000256" key="3">
    <source>
        <dbReference type="ARBA" id="ARBA00022946"/>
    </source>
</evidence>
<evidence type="ECO:0000256" key="8">
    <source>
        <dbReference type="ARBA" id="ARBA00049498"/>
    </source>
</evidence>
<gene>
    <name evidence="10" type="ORF">FEV53_10815</name>
</gene>
<evidence type="ECO:0000259" key="9">
    <source>
        <dbReference type="Pfam" id="PF13460"/>
    </source>
</evidence>
<dbReference type="UniPathway" id="UPA00668"/>
<dbReference type="GO" id="GO:0033728">
    <property type="term" value="F:3,8-divinyl protochlorophyllide a 8-vinyl-reductase (NADPH) activity"/>
    <property type="evidence" value="ECO:0007669"/>
    <property type="project" value="UniProtKB-EC"/>
</dbReference>
<comment type="caution">
    <text evidence="10">The sequence shown here is derived from an EMBL/GenBank/DDBJ whole genome shotgun (WGS) entry which is preliminary data.</text>
</comment>
<name>A0A547Q053_9RHOB</name>
<dbReference type="RefSeq" id="WP_142834829.1">
    <property type="nucleotide sequence ID" value="NZ_VFSV01000016.1"/>
</dbReference>
<comment type="pathway">
    <text evidence="1">Porphyrin-containing compound metabolism; chlorophyll biosynthesis.</text>
</comment>
<feature type="domain" description="NAD(P)-binding" evidence="9">
    <location>
        <begin position="14"/>
        <end position="200"/>
    </location>
</feature>
<keyword evidence="5" id="KW-0149">Chlorophyll biosynthesis</keyword>
<evidence type="ECO:0000313" key="10">
    <source>
        <dbReference type="EMBL" id="TRD19781.1"/>
    </source>
</evidence>
<accession>A0A547Q053</accession>
<keyword evidence="11" id="KW-1185">Reference proteome</keyword>
<keyword evidence="2" id="KW-0521">NADP</keyword>
<dbReference type="InterPro" id="IPR044201">
    <property type="entry name" value="DVR-like"/>
</dbReference>
<evidence type="ECO:0000256" key="5">
    <source>
        <dbReference type="ARBA" id="ARBA00023171"/>
    </source>
</evidence>
<dbReference type="InterPro" id="IPR036291">
    <property type="entry name" value="NAD(P)-bd_dom_sf"/>
</dbReference>